<evidence type="ECO:0000313" key="5">
    <source>
        <dbReference type="EMBL" id="WAX57295.1"/>
    </source>
</evidence>
<evidence type="ECO:0000259" key="3">
    <source>
        <dbReference type="Pfam" id="PF13556"/>
    </source>
</evidence>
<dbReference type="InterPro" id="IPR042070">
    <property type="entry name" value="PucR_C-HTH_sf"/>
</dbReference>
<feature type="domain" description="PucR C-terminal helix-turn-helix" evidence="3">
    <location>
        <begin position="501"/>
        <end position="559"/>
    </location>
</feature>
<dbReference type="InterPro" id="IPR041522">
    <property type="entry name" value="CdaR_GGDEF"/>
</dbReference>
<evidence type="ECO:0000313" key="6">
    <source>
        <dbReference type="Proteomes" id="UP001164693"/>
    </source>
</evidence>
<dbReference type="RefSeq" id="WP_269443834.1">
    <property type="nucleotide sequence ID" value="NZ_CP097463.1"/>
</dbReference>
<accession>A0ABY7JXJ6</accession>
<dbReference type="PANTHER" id="PTHR33744:SF7">
    <property type="entry name" value="PUCR FAMILY TRANSCRIPTIONAL REGULATOR"/>
    <property type="match status" value="1"/>
</dbReference>
<evidence type="ECO:0000256" key="1">
    <source>
        <dbReference type="ARBA" id="ARBA00006754"/>
    </source>
</evidence>
<dbReference type="InterPro" id="IPR012914">
    <property type="entry name" value="PucR_dom"/>
</dbReference>
<dbReference type="Proteomes" id="UP001164693">
    <property type="component" value="Chromosome"/>
</dbReference>
<evidence type="ECO:0000259" key="2">
    <source>
        <dbReference type="Pfam" id="PF07905"/>
    </source>
</evidence>
<reference evidence="5" key="1">
    <citation type="submission" date="2022-05" db="EMBL/GenBank/DDBJ databases">
        <title>Jatrophihabitans sp. SB3-54 whole genome sequence.</title>
        <authorList>
            <person name="Suh M.K."/>
            <person name="Eom M.K."/>
            <person name="Kim J.S."/>
            <person name="Kim H.S."/>
            <person name="Do H.E."/>
            <person name="Shin Y.K."/>
            <person name="Lee J.-S."/>
        </authorList>
    </citation>
    <scope>NUCLEOTIDE SEQUENCE</scope>
    <source>
        <strain evidence="5">SB3-54</strain>
    </source>
</reference>
<keyword evidence="6" id="KW-1185">Reference proteome</keyword>
<dbReference type="Pfam" id="PF17853">
    <property type="entry name" value="GGDEF_2"/>
    <property type="match status" value="1"/>
</dbReference>
<dbReference type="Pfam" id="PF07905">
    <property type="entry name" value="PucR"/>
    <property type="match status" value="1"/>
</dbReference>
<evidence type="ECO:0000259" key="4">
    <source>
        <dbReference type="Pfam" id="PF17853"/>
    </source>
</evidence>
<comment type="similarity">
    <text evidence="1">Belongs to the CdaR family.</text>
</comment>
<gene>
    <name evidence="5" type="ORF">M6B22_00665</name>
</gene>
<dbReference type="PANTHER" id="PTHR33744">
    <property type="entry name" value="CARBOHYDRATE DIACID REGULATOR"/>
    <property type="match status" value="1"/>
</dbReference>
<dbReference type="InterPro" id="IPR025736">
    <property type="entry name" value="PucR_C-HTH_dom"/>
</dbReference>
<feature type="domain" description="Purine catabolism PurC-like" evidence="2">
    <location>
        <begin position="28"/>
        <end position="153"/>
    </location>
</feature>
<sequence length="565" mass="59356">MENVANVVPPQRRDLPVAADYALTVRGLLALPSLAGAEVAAGAAGLDTVVRWVNVMEVPDILPWVKPNELLLTTGFPLRHGGQGGTFDPSVVARLVDGLAERGVSALGVKTGRYLDELPPDMLDTAERHGFPVLVLPRGVAFDEVMSEVFTQLVDRQTWALDVADRLHRTLTALVLGGGDLPQIAAEVAALFDTAVLICSPDGRVQTTGGAEANSAALAALPLFDPSGRFRTEQVHAGLQDAPDATGGQLAVARVIAGGTDHGLIAAYGPNGGLGPVTVQALERAATVAALAITKQLAVSAVESKFRGDFLRDALNGVAGPPELVTEHCAQLGWDVDRPLAVIVARLDESSGPASVAGRTPMDRLTAAWEQVLRARDRAVPVVGFTHELVALVPAEPESVQRTVAELVSSVAGDRGGGRRSFSTGVSRVIGSIADLAAAYEQAGTAVRVGRRTHGPGAVAHFDGLGVHRVLSLVSDPGELRAFAAEVLGPLGADTPDALDLRGTLQELLDRNCNVAETARSLHFHYNTLRYRITKLETMIGPFTSDANLRLDVALALRVVQMRGL</sequence>
<protein>
    <submittedName>
        <fullName evidence="5">PucR family transcriptional regulator ligand-binding domain-containing protein</fullName>
    </submittedName>
</protein>
<dbReference type="InterPro" id="IPR051448">
    <property type="entry name" value="CdaR-like_regulators"/>
</dbReference>
<dbReference type="Pfam" id="PF13556">
    <property type="entry name" value="HTH_30"/>
    <property type="match status" value="1"/>
</dbReference>
<dbReference type="Gene3D" id="1.10.10.2840">
    <property type="entry name" value="PucR C-terminal helix-turn-helix domain"/>
    <property type="match status" value="1"/>
</dbReference>
<name>A0ABY7JXJ6_9ACTN</name>
<organism evidence="5 6">
    <name type="scientific">Jatrophihabitans cynanchi</name>
    <dbReference type="NCBI Taxonomy" id="2944128"/>
    <lineage>
        <taxon>Bacteria</taxon>
        <taxon>Bacillati</taxon>
        <taxon>Actinomycetota</taxon>
        <taxon>Actinomycetes</taxon>
        <taxon>Jatrophihabitantales</taxon>
        <taxon>Jatrophihabitantaceae</taxon>
        <taxon>Jatrophihabitans</taxon>
    </lineage>
</organism>
<proteinExistence type="inferred from homology"/>
<dbReference type="EMBL" id="CP097463">
    <property type="protein sequence ID" value="WAX57295.1"/>
    <property type="molecule type" value="Genomic_DNA"/>
</dbReference>
<feature type="domain" description="CdaR GGDEF-like" evidence="4">
    <location>
        <begin position="322"/>
        <end position="449"/>
    </location>
</feature>